<sequence length="111" mass="13475">MKKNLTHIRFVKHNRVYYQKQAKRAEAVKLLLEFFSRIEGKVKGMRGYAIMDGIEDQEYESIILTFWENKEDMDTFYKPDNKLLTDLVERLKPLFEQMPRRESYSMIEFKV</sequence>
<dbReference type="KEGG" id="nev:NTE_01152"/>
<reference evidence="1 2" key="1">
    <citation type="journal article" date="2014" name="PLoS ONE">
        <title>Genome Sequence of Candidatus Nitrososphaera evergladensis from Group I.1b Enriched from Everglades Soil Reveals Novel Genomic Features of the Ammonia-Oxidizing Archaea.</title>
        <authorList>
            <person name="Zhalnina K.V."/>
            <person name="Dias R."/>
            <person name="Leonard M.T."/>
            <person name="Dorr de Quadros P."/>
            <person name="Camargo F.A."/>
            <person name="Drew J.C."/>
            <person name="Farmerie W.G."/>
            <person name="Daroub S.H."/>
            <person name="Triplett E.W."/>
        </authorList>
    </citation>
    <scope>NUCLEOTIDE SEQUENCE [LARGE SCALE GENOMIC DNA]</scope>
    <source>
        <strain evidence="1 2">SR1</strain>
    </source>
</reference>
<gene>
    <name evidence="1" type="ORF">NTE_01152</name>
</gene>
<accession>A0A075MQ81</accession>
<dbReference type="AlphaFoldDB" id="A0A075MQ81"/>
<evidence type="ECO:0000313" key="1">
    <source>
        <dbReference type="EMBL" id="AIF83225.1"/>
    </source>
</evidence>
<organism evidence="1 2">
    <name type="scientific">Candidatus Nitrososphaera evergladensis SR1</name>
    <dbReference type="NCBI Taxonomy" id="1459636"/>
    <lineage>
        <taxon>Archaea</taxon>
        <taxon>Nitrososphaerota</taxon>
        <taxon>Nitrososphaeria</taxon>
        <taxon>Nitrososphaerales</taxon>
        <taxon>Nitrososphaeraceae</taxon>
        <taxon>Nitrososphaera</taxon>
    </lineage>
</organism>
<dbReference type="RefSeq" id="WP_148700022.1">
    <property type="nucleotide sequence ID" value="NZ_CP007174.1"/>
</dbReference>
<dbReference type="HOGENOM" id="CLU_2152489_0_0_2"/>
<dbReference type="EMBL" id="CP007174">
    <property type="protein sequence ID" value="AIF83225.1"/>
    <property type="molecule type" value="Genomic_DNA"/>
</dbReference>
<evidence type="ECO:0000313" key="2">
    <source>
        <dbReference type="Proteomes" id="UP000028194"/>
    </source>
</evidence>
<dbReference type="OrthoDB" id="380800at2157"/>
<protein>
    <recommendedName>
        <fullName evidence="3">ABM domain-containing protein</fullName>
    </recommendedName>
</protein>
<evidence type="ECO:0008006" key="3">
    <source>
        <dbReference type="Google" id="ProtNLM"/>
    </source>
</evidence>
<name>A0A075MQ81_9ARCH</name>
<keyword evidence="2" id="KW-1185">Reference proteome</keyword>
<proteinExistence type="predicted"/>
<dbReference type="GeneID" id="41596964"/>
<dbReference type="Proteomes" id="UP000028194">
    <property type="component" value="Chromosome"/>
</dbReference>
<dbReference type="InterPro" id="IPR011008">
    <property type="entry name" value="Dimeric_a/b-barrel"/>
</dbReference>
<dbReference type="SUPFAM" id="SSF54909">
    <property type="entry name" value="Dimeric alpha+beta barrel"/>
    <property type="match status" value="1"/>
</dbReference>